<dbReference type="AlphaFoldDB" id="A0A844HND8"/>
<dbReference type="NCBIfam" id="TIGR02100">
    <property type="entry name" value="glgX_debranch"/>
    <property type="match status" value="1"/>
</dbReference>
<comment type="similarity">
    <text evidence="1">Belongs to the glycosyl hydrolase 13 family.</text>
</comment>
<dbReference type="Gene3D" id="2.60.40.10">
    <property type="entry name" value="Immunoglobulins"/>
    <property type="match status" value="1"/>
</dbReference>
<proteinExistence type="inferred from homology"/>
<dbReference type="CDD" id="cd02856">
    <property type="entry name" value="E_set_GDE_Isoamylase_N"/>
    <property type="match status" value="1"/>
</dbReference>
<dbReference type="EMBL" id="WMIG01000009">
    <property type="protein sequence ID" value="MTH60599.1"/>
    <property type="molecule type" value="Genomic_DNA"/>
</dbReference>
<evidence type="ECO:0000256" key="1">
    <source>
        <dbReference type="ARBA" id="ARBA00008061"/>
    </source>
</evidence>
<feature type="compositionally biased region" description="Basic and acidic residues" evidence="4">
    <location>
        <begin position="465"/>
        <end position="481"/>
    </location>
</feature>
<evidence type="ECO:0000256" key="2">
    <source>
        <dbReference type="ARBA" id="ARBA00022801"/>
    </source>
</evidence>
<evidence type="ECO:0000259" key="5">
    <source>
        <dbReference type="SMART" id="SM00642"/>
    </source>
</evidence>
<dbReference type="InterPro" id="IPR004193">
    <property type="entry name" value="Glyco_hydro_13_N"/>
</dbReference>
<dbReference type="SUPFAM" id="SSF51445">
    <property type="entry name" value="(Trans)glycosidases"/>
    <property type="match status" value="1"/>
</dbReference>
<sequence>MTAGHAITAGYASPLGATFDGAGVNFALFSQHGERVVLCLFDAKGRETRLDLPERDGHVWHGYISGLRPGQQYGYRVHGPYKPREGHRFNPNKLLIDPYAKRLTGSPIQHDAIFGYKTRDPSADLSFDPRDSAPFMPRSVVIDPSYSWGNDFPPRLPLTETIIYEAHVKGLTAARSDIPDRGTFLAMASDPILDHLTRLGITAIELMPVNAFTDDAFLVEKGLRNYWGYMSYGFFAPEPRYMRDGDIAEFQQMVSRFHQAGIEVILDVVYNHTAEGNERGPTLSFRGLDNAAYYRLAEDRRFYVNDAGTGNVLDLDNPFALRLVMDSLRYWVQVMHVDGFRFDLCSVLGRSHGVFDRDGSFFRAVRQDPVLNRVKLIAEPWDIGEGGYQLGNYPAPFAEWNDRFRDQIRGFWRGDPGLIGKLAKRIAGSAARFDHDGRAATASVNFIAAHDGFTLMDTVSYDQKHNEANGEDNRDGHDHNLSDNCGVEGPSSDPDITERRARRRRNLMATLLLSQGTPMILAGDELGNSQQGNNNAYCQDNPIGWIDWDDADAGFLEFCQRVVAFRKAHPILRQKRFLHSHAREQDGIPDLFWRRADGQPMRVEDWSDPELRLVAAEMRMASGTPEYAALRGAVFLVLNAGPQTEVHLPDTSQRGNWRRQLDSSRFGPVDEPARDTETVAADSVVAFVLSDAPGR</sequence>
<keyword evidence="7" id="KW-1185">Reference proteome</keyword>
<dbReference type="InterPro" id="IPR013780">
    <property type="entry name" value="Glyco_hydro_b"/>
</dbReference>
<evidence type="ECO:0000313" key="6">
    <source>
        <dbReference type="EMBL" id="MTH60599.1"/>
    </source>
</evidence>
<organism evidence="6 7">
    <name type="scientific">Paracoccus litorisediminis</name>
    <dbReference type="NCBI Taxonomy" id="2006130"/>
    <lineage>
        <taxon>Bacteria</taxon>
        <taxon>Pseudomonadati</taxon>
        <taxon>Pseudomonadota</taxon>
        <taxon>Alphaproteobacteria</taxon>
        <taxon>Rhodobacterales</taxon>
        <taxon>Paracoccaceae</taxon>
        <taxon>Paracoccus</taxon>
    </lineage>
</organism>
<dbReference type="Gene3D" id="2.60.40.1180">
    <property type="entry name" value="Golgi alpha-mannosidase II"/>
    <property type="match status" value="1"/>
</dbReference>
<feature type="domain" description="Glycosyl hydrolase family 13 catalytic" evidence="5">
    <location>
        <begin position="161"/>
        <end position="566"/>
    </location>
</feature>
<gene>
    <name evidence="6" type="primary">glgX</name>
    <name evidence="6" type="ORF">GL300_15395</name>
</gene>
<dbReference type="InterPro" id="IPR044505">
    <property type="entry name" value="GlgX_Isoamylase_N_E_set"/>
</dbReference>
<dbReference type="SUPFAM" id="SSF81296">
    <property type="entry name" value="E set domains"/>
    <property type="match status" value="1"/>
</dbReference>
<protein>
    <submittedName>
        <fullName evidence="6">Glycogen debranching protein GlgX</fullName>
    </submittedName>
</protein>
<evidence type="ECO:0000256" key="4">
    <source>
        <dbReference type="SAM" id="MobiDB-lite"/>
    </source>
</evidence>
<comment type="caution">
    <text evidence="6">The sequence shown here is derived from an EMBL/GenBank/DDBJ whole genome shotgun (WGS) entry which is preliminary data.</text>
</comment>
<keyword evidence="3" id="KW-0326">Glycosidase</keyword>
<name>A0A844HND8_9RHOB</name>
<accession>A0A844HND8</accession>
<dbReference type="SMART" id="SM00642">
    <property type="entry name" value="Aamy"/>
    <property type="match status" value="1"/>
</dbReference>
<dbReference type="GO" id="GO:0004135">
    <property type="term" value="F:amylo-alpha-1,6-glucosidase activity"/>
    <property type="evidence" value="ECO:0007669"/>
    <property type="project" value="InterPro"/>
</dbReference>
<dbReference type="Proteomes" id="UP000449846">
    <property type="component" value="Unassembled WGS sequence"/>
</dbReference>
<dbReference type="RefSeq" id="WP_155040543.1">
    <property type="nucleotide sequence ID" value="NZ_JBHGCD010000014.1"/>
</dbReference>
<dbReference type="GO" id="GO:0005980">
    <property type="term" value="P:glycogen catabolic process"/>
    <property type="evidence" value="ECO:0007669"/>
    <property type="project" value="InterPro"/>
</dbReference>
<dbReference type="SUPFAM" id="SSF51011">
    <property type="entry name" value="Glycosyl hydrolase domain"/>
    <property type="match status" value="1"/>
</dbReference>
<keyword evidence="2" id="KW-0378">Hydrolase</keyword>
<dbReference type="InterPro" id="IPR014756">
    <property type="entry name" value="Ig_E-set"/>
</dbReference>
<feature type="region of interest" description="Disordered" evidence="4">
    <location>
        <begin position="465"/>
        <end position="497"/>
    </location>
</feature>
<evidence type="ECO:0000256" key="3">
    <source>
        <dbReference type="ARBA" id="ARBA00023295"/>
    </source>
</evidence>
<dbReference type="Pfam" id="PF02922">
    <property type="entry name" value="CBM_48"/>
    <property type="match status" value="1"/>
</dbReference>
<dbReference type="InterPro" id="IPR006047">
    <property type="entry name" value="GH13_cat_dom"/>
</dbReference>
<dbReference type="CDD" id="cd11326">
    <property type="entry name" value="AmyAc_Glg_debranch"/>
    <property type="match status" value="1"/>
</dbReference>
<reference evidence="6 7" key="1">
    <citation type="submission" date="2019-11" db="EMBL/GenBank/DDBJ databases">
        <authorList>
            <person name="Dong K."/>
        </authorList>
    </citation>
    <scope>NUCLEOTIDE SEQUENCE [LARGE SCALE GENOMIC DNA]</scope>
    <source>
        <strain evidence="6 7">NBRC 112902</strain>
    </source>
</reference>
<evidence type="ECO:0000313" key="7">
    <source>
        <dbReference type="Proteomes" id="UP000449846"/>
    </source>
</evidence>
<dbReference type="InterPro" id="IPR011837">
    <property type="entry name" value="Glycogen_debranch_GlgX"/>
</dbReference>
<dbReference type="Gene3D" id="3.20.20.80">
    <property type="entry name" value="Glycosidases"/>
    <property type="match status" value="1"/>
</dbReference>
<dbReference type="OrthoDB" id="3236218at2"/>
<dbReference type="InterPro" id="IPR013783">
    <property type="entry name" value="Ig-like_fold"/>
</dbReference>
<dbReference type="Pfam" id="PF00128">
    <property type="entry name" value="Alpha-amylase"/>
    <property type="match status" value="1"/>
</dbReference>
<dbReference type="InterPro" id="IPR017853">
    <property type="entry name" value="GH"/>
</dbReference>
<dbReference type="PANTHER" id="PTHR43002">
    <property type="entry name" value="GLYCOGEN DEBRANCHING ENZYME"/>
    <property type="match status" value="1"/>
</dbReference>